<keyword evidence="1" id="KW-1133">Transmembrane helix</keyword>
<protein>
    <recommendedName>
        <fullName evidence="4">Transmembrane protein 180-like</fullName>
    </recommendedName>
</protein>
<evidence type="ECO:0000256" key="1">
    <source>
        <dbReference type="SAM" id="Phobius"/>
    </source>
</evidence>
<keyword evidence="3" id="KW-1185">Reference proteome</keyword>
<gene>
    <name evidence="2" type="ORF">CVLEPA_LOCUS31558</name>
</gene>
<feature type="transmembrane region" description="Helical" evidence="1">
    <location>
        <begin position="109"/>
        <end position="132"/>
    </location>
</feature>
<feature type="transmembrane region" description="Helical" evidence="1">
    <location>
        <begin position="244"/>
        <end position="269"/>
    </location>
</feature>
<feature type="transmembrane region" description="Helical" evidence="1">
    <location>
        <begin position="337"/>
        <end position="361"/>
    </location>
</feature>
<dbReference type="Proteomes" id="UP001642483">
    <property type="component" value="Unassembled WGS sequence"/>
</dbReference>
<dbReference type="PANTHER" id="PTHR28658:SF1">
    <property type="entry name" value="MAJOR FACILITATOR SUPERFAMILY DOMAIN CONTAINING 13B"/>
    <property type="match status" value="1"/>
</dbReference>
<name>A0ABP0H535_CLALP</name>
<feature type="transmembrane region" description="Helical" evidence="1">
    <location>
        <begin position="382"/>
        <end position="405"/>
    </location>
</feature>
<dbReference type="SUPFAM" id="SSF103473">
    <property type="entry name" value="MFS general substrate transporter"/>
    <property type="match status" value="1"/>
</dbReference>
<organism evidence="2 3">
    <name type="scientific">Clavelina lepadiformis</name>
    <name type="common">Light-bulb sea squirt</name>
    <name type="synonym">Ascidia lepadiformis</name>
    <dbReference type="NCBI Taxonomy" id="159417"/>
    <lineage>
        <taxon>Eukaryota</taxon>
        <taxon>Metazoa</taxon>
        <taxon>Chordata</taxon>
        <taxon>Tunicata</taxon>
        <taxon>Ascidiacea</taxon>
        <taxon>Aplousobranchia</taxon>
        <taxon>Clavelinidae</taxon>
        <taxon>Clavelina</taxon>
    </lineage>
</organism>
<evidence type="ECO:0008006" key="4">
    <source>
        <dbReference type="Google" id="ProtNLM"/>
    </source>
</evidence>
<feature type="transmembrane region" description="Helical" evidence="1">
    <location>
        <begin position="178"/>
        <end position="198"/>
    </location>
</feature>
<dbReference type="PANTHER" id="PTHR28658">
    <property type="entry name" value="TRANSMEMBRANE PROTEIN 180"/>
    <property type="match status" value="1"/>
</dbReference>
<feature type="transmembrane region" description="Helical" evidence="1">
    <location>
        <begin position="313"/>
        <end position="331"/>
    </location>
</feature>
<proteinExistence type="predicted"/>
<accession>A0ABP0H535</accession>
<feature type="transmembrane region" description="Helical" evidence="1">
    <location>
        <begin position="80"/>
        <end position="97"/>
    </location>
</feature>
<feature type="transmembrane region" description="Helical" evidence="1">
    <location>
        <begin position="281"/>
        <end position="301"/>
    </location>
</feature>
<dbReference type="InterPro" id="IPR036259">
    <property type="entry name" value="MFS_trans_sf"/>
</dbReference>
<comment type="caution">
    <text evidence="2">The sequence shown here is derived from an EMBL/GenBank/DDBJ whole genome shotgun (WGS) entry which is preliminary data.</text>
</comment>
<evidence type="ECO:0000313" key="2">
    <source>
        <dbReference type="EMBL" id="CAK8698084.1"/>
    </source>
</evidence>
<reference evidence="2 3" key="1">
    <citation type="submission" date="2024-02" db="EMBL/GenBank/DDBJ databases">
        <authorList>
            <person name="Daric V."/>
            <person name="Darras S."/>
        </authorList>
    </citation>
    <scope>NUCLEOTIDE SEQUENCE [LARGE SCALE GENOMIC DNA]</scope>
</reference>
<dbReference type="Pfam" id="PF13347">
    <property type="entry name" value="MFS_2"/>
    <property type="match status" value="1"/>
</dbReference>
<feature type="transmembrane region" description="Helical" evidence="1">
    <location>
        <begin position="438"/>
        <end position="461"/>
    </location>
</feature>
<dbReference type="InterPro" id="IPR040035">
    <property type="entry name" value="TMEM180"/>
</dbReference>
<sequence length="476" mass="53943">MMSLNRNAVAYAATTLAASSMNSVFFFYYVKLFLEKYGLSPAWFQWSQVVYMIWNAINDPLFGYLQDNSNWSLFRSRKKAIYYGAPIWALTFLLPWFQWADYTKPTNNWIIGLHLMFTLCAYDSLLTFVLLAQCALSAEISTKHEDRLQLVKYQQVASLLGTSSVLFSNLISNNMEDFFSLQLYCVAIAIAACIFLRFSGANVHTKYEAGDVSSTETLLSPNDGRISASGAILITKQILQNRNFLAFVFMNFFQVFHTTFCSNFLLIFGSHLIPKNALPSIARSIVFGSSYMLPQLFVLLGGQVIRKLGAYRVVMCSFIIQILAASTVYMIGPTITWSIACFFVLDMCIPSAMFSLFNILLSDIIDEDIKINNRKFPQSSMVFGTNALITKPANSLAPMLVVAVLNSYGYDHLKQYGSNWTEDEPNPDPFELAKLHDVMFKLLCLLPIVLSVLQIVVWRFYNLRNTHKTEAKYTEA</sequence>
<evidence type="ECO:0000313" key="3">
    <source>
        <dbReference type="Proteomes" id="UP001642483"/>
    </source>
</evidence>
<feature type="transmembrane region" description="Helical" evidence="1">
    <location>
        <begin position="9"/>
        <end position="30"/>
    </location>
</feature>
<dbReference type="EMBL" id="CAWYQH010000174">
    <property type="protein sequence ID" value="CAK8698084.1"/>
    <property type="molecule type" value="Genomic_DNA"/>
</dbReference>
<keyword evidence="1" id="KW-0812">Transmembrane</keyword>
<keyword evidence="1" id="KW-0472">Membrane</keyword>
<dbReference type="Gene3D" id="1.20.1250.20">
    <property type="entry name" value="MFS general substrate transporter like domains"/>
    <property type="match status" value="2"/>
</dbReference>